<protein>
    <submittedName>
        <fullName evidence="2">Uncharacterized protein</fullName>
    </submittedName>
</protein>
<dbReference type="EMBL" id="BPPX01000004">
    <property type="protein sequence ID" value="GJC79409.1"/>
    <property type="molecule type" value="Genomic_DNA"/>
</dbReference>
<gene>
    <name evidence="2" type="ORF">ColLi_02247</name>
</gene>
<evidence type="ECO:0000313" key="3">
    <source>
        <dbReference type="Proteomes" id="UP001055172"/>
    </source>
</evidence>
<dbReference type="Proteomes" id="UP001055172">
    <property type="component" value="Unassembled WGS sequence"/>
</dbReference>
<accession>A0AA37GEF7</accession>
<comment type="caution">
    <text evidence="2">The sequence shown here is derived from an EMBL/GenBank/DDBJ whole genome shotgun (WGS) entry which is preliminary data.</text>
</comment>
<evidence type="ECO:0000313" key="2">
    <source>
        <dbReference type="EMBL" id="GJC79409.1"/>
    </source>
</evidence>
<proteinExistence type="predicted"/>
<dbReference type="AlphaFoldDB" id="A0AA37GEF7"/>
<feature type="region of interest" description="Disordered" evidence="1">
    <location>
        <begin position="100"/>
        <end position="120"/>
    </location>
</feature>
<name>A0AA37GEF7_9PEZI</name>
<feature type="region of interest" description="Disordered" evidence="1">
    <location>
        <begin position="15"/>
        <end position="57"/>
    </location>
</feature>
<reference evidence="2 3" key="1">
    <citation type="submission" date="2021-07" db="EMBL/GenBank/DDBJ databases">
        <title>Genome data of Colletotrichum spaethianum.</title>
        <authorList>
            <person name="Utami Y.D."/>
            <person name="Hiruma K."/>
        </authorList>
    </citation>
    <scope>NUCLEOTIDE SEQUENCE [LARGE SCALE GENOMIC DNA]</scope>
    <source>
        <strain evidence="2 3">MAFF 242679</strain>
    </source>
</reference>
<evidence type="ECO:0000256" key="1">
    <source>
        <dbReference type="SAM" id="MobiDB-lite"/>
    </source>
</evidence>
<keyword evidence="3" id="KW-1185">Reference proteome</keyword>
<sequence length="120" mass="13187">MSQDMSQECTWMHTRKCGTAAAQRRTSRAAPPKIQPYGLSKNGAQRKRNETADPPSLSLTVSVNLGSILQAPRALGWTVRPFAFPSLVLKLIFGALSNGQQWRATPAPTDPEELVRERAN</sequence>
<organism evidence="2 3">
    <name type="scientific">Colletotrichum liriopes</name>
    <dbReference type="NCBI Taxonomy" id="708192"/>
    <lineage>
        <taxon>Eukaryota</taxon>
        <taxon>Fungi</taxon>
        <taxon>Dikarya</taxon>
        <taxon>Ascomycota</taxon>
        <taxon>Pezizomycotina</taxon>
        <taxon>Sordariomycetes</taxon>
        <taxon>Hypocreomycetidae</taxon>
        <taxon>Glomerellales</taxon>
        <taxon>Glomerellaceae</taxon>
        <taxon>Colletotrichum</taxon>
        <taxon>Colletotrichum spaethianum species complex</taxon>
    </lineage>
</organism>
<feature type="compositionally biased region" description="Low complexity" evidence="1">
    <location>
        <begin position="19"/>
        <end position="30"/>
    </location>
</feature>